<dbReference type="GO" id="GO:0047429">
    <property type="term" value="F:nucleoside triphosphate diphosphatase activity"/>
    <property type="evidence" value="ECO:0007669"/>
    <property type="project" value="InterPro"/>
</dbReference>
<evidence type="ECO:0000256" key="4">
    <source>
        <dbReference type="ARBA" id="ARBA00023080"/>
    </source>
</evidence>
<keyword evidence="3 9" id="KW-0378">Hydrolase</keyword>
<proteinExistence type="inferred from homology"/>
<keyword evidence="2 9" id="KW-0963">Cytoplasm</keyword>
<feature type="active site" description="Proton acceptor" evidence="9">
    <location>
        <position position="70"/>
    </location>
</feature>
<dbReference type="HAMAP" id="MF_00528">
    <property type="entry name" value="Maf"/>
    <property type="match status" value="1"/>
</dbReference>
<comment type="subcellular location">
    <subcellularLocation>
        <location evidence="1 9">Cytoplasm</location>
    </subcellularLocation>
</comment>
<dbReference type="PANTHER" id="PTHR43213:SF10">
    <property type="entry name" value="7-METHYL-GTP PYROPHOSPHATASE"/>
    <property type="match status" value="1"/>
</dbReference>
<dbReference type="EC" id="3.6.1.-" evidence="9"/>
<evidence type="ECO:0000313" key="10">
    <source>
        <dbReference type="EMBL" id="SIS84620.1"/>
    </source>
</evidence>
<gene>
    <name evidence="10" type="ORF">SAMN05421686_105140</name>
</gene>
<organism evidence="10 11">
    <name type="scientific">Thalassolituus maritimus</name>
    <dbReference type="NCBI Taxonomy" id="484498"/>
    <lineage>
        <taxon>Bacteria</taxon>
        <taxon>Pseudomonadati</taxon>
        <taxon>Pseudomonadota</taxon>
        <taxon>Gammaproteobacteria</taxon>
        <taxon>Oceanospirillales</taxon>
        <taxon>Oceanospirillaceae</taxon>
        <taxon>Thalassolituus</taxon>
    </lineage>
</organism>
<feature type="site" description="Important for substrate specificity" evidence="9">
    <location>
        <position position="154"/>
    </location>
</feature>
<evidence type="ECO:0000256" key="3">
    <source>
        <dbReference type="ARBA" id="ARBA00022801"/>
    </source>
</evidence>
<dbReference type="RefSeq" id="WP_076515457.1">
    <property type="nucleotide sequence ID" value="NZ_FTOH01000005.1"/>
</dbReference>
<evidence type="ECO:0000256" key="8">
    <source>
        <dbReference type="ARBA" id="ARBA00068163"/>
    </source>
</evidence>
<sequence length="197" mass="21723">MSFNLLLASSSPYRAELLKRLRIPFSQASPDIDETPLADETPQAYVLRLAKEKARALHTRHPDSWIIGSDQTCVVDGQPVGKAGTEEKALEQLKRVRGQKITFLTGLCLRSPAGDEYTLTEPFHVHFNELSDEALRRYISIEQPLDCAGSFKVEGLGITLFSALEGRDMNSLIGLPMIGLCELMRQAGLEPLALAEA</sequence>
<accession>A0A1N7MF19</accession>
<dbReference type="Gene3D" id="3.90.950.10">
    <property type="match status" value="1"/>
</dbReference>
<dbReference type="STRING" id="484498.SAMN05421686_105140"/>
<reference evidence="11" key="1">
    <citation type="submission" date="2017-01" db="EMBL/GenBank/DDBJ databases">
        <authorList>
            <person name="Varghese N."/>
            <person name="Submissions S."/>
        </authorList>
    </citation>
    <scope>NUCLEOTIDE SEQUENCE [LARGE SCALE GENOMIC DNA]</scope>
    <source>
        <strain evidence="11">DSM 24913</strain>
    </source>
</reference>
<keyword evidence="4 9" id="KW-0546">Nucleotide metabolism</keyword>
<evidence type="ECO:0000313" key="11">
    <source>
        <dbReference type="Proteomes" id="UP000185639"/>
    </source>
</evidence>
<dbReference type="NCBIfam" id="TIGR00172">
    <property type="entry name" value="maf"/>
    <property type="match status" value="1"/>
</dbReference>
<evidence type="ECO:0000256" key="1">
    <source>
        <dbReference type="ARBA" id="ARBA00004496"/>
    </source>
</evidence>
<dbReference type="OrthoDB" id="9813694at2"/>
<dbReference type="Pfam" id="PF02545">
    <property type="entry name" value="Maf"/>
    <property type="match status" value="1"/>
</dbReference>
<dbReference type="Proteomes" id="UP000185639">
    <property type="component" value="Unassembled WGS sequence"/>
</dbReference>
<comment type="cofactor">
    <cofactor evidence="9">
        <name>a divalent metal cation</name>
        <dbReference type="ChEBI" id="CHEBI:60240"/>
    </cofactor>
</comment>
<evidence type="ECO:0000256" key="6">
    <source>
        <dbReference type="ARBA" id="ARBA00053369"/>
    </source>
</evidence>
<evidence type="ECO:0000256" key="7">
    <source>
        <dbReference type="ARBA" id="ARBA00060749"/>
    </source>
</evidence>
<protein>
    <recommendedName>
        <fullName evidence="8 9">7-methyl-GTP pyrophosphatase</fullName>
        <shortName evidence="9">m(7)GTP pyrophosphatase</shortName>
        <ecNumber evidence="9">3.6.1.-</ecNumber>
    </recommendedName>
</protein>
<keyword evidence="11" id="KW-1185">Reference proteome</keyword>
<dbReference type="GO" id="GO:0009117">
    <property type="term" value="P:nucleotide metabolic process"/>
    <property type="evidence" value="ECO:0007669"/>
    <property type="project" value="UniProtKB-KW"/>
</dbReference>
<dbReference type="AlphaFoldDB" id="A0A1N7MF19"/>
<dbReference type="GO" id="GO:0005737">
    <property type="term" value="C:cytoplasm"/>
    <property type="evidence" value="ECO:0007669"/>
    <property type="project" value="UniProtKB-SubCell"/>
</dbReference>
<evidence type="ECO:0000256" key="2">
    <source>
        <dbReference type="ARBA" id="ARBA00022490"/>
    </source>
</evidence>
<dbReference type="EMBL" id="FTOH01000005">
    <property type="protein sequence ID" value="SIS84620.1"/>
    <property type="molecule type" value="Genomic_DNA"/>
</dbReference>
<dbReference type="CDD" id="cd00555">
    <property type="entry name" value="Maf"/>
    <property type="match status" value="1"/>
</dbReference>
<dbReference type="FunFam" id="3.90.950.10:FF:000005">
    <property type="entry name" value="7-methyl-GTP pyrophosphatase"/>
    <property type="match status" value="1"/>
</dbReference>
<dbReference type="InterPro" id="IPR029001">
    <property type="entry name" value="ITPase-like_fam"/>
</dbReference>
<dbReference type="SUPFAM" id="SSF52972">
    <property type="entry name" value="ITPase-like"/>
    <property type="match status" value="1"/>
</dbReference>
<dbReference type="PIRSF" id="PIRSF006305">
    <property type="entry name" value="Maf"/>
    <property type="match status" value="1"/>
</dbReference>
<dbReference type="PANTHER" id="PTHR43213">
    <property type="entry name" value="BIFUNCTIONAL DTTP/UTP PYROPHOSPHATASE/METHYLTRANSFERASE PROTEIN-RELATED"/>
    <property type="match status" value="1"/>
</dbReference>
<comment type="catalytic activity">
    <reaction evidence="5 9">
        <text>N(7)-methyl-GTP + H2O = N(7)-methyl-GMP + diphosphate + H(+)</text>
        <dbReference type="Rhea" id="RHEA:58744"/>
        <dbReference type="ChEBI" id="CHEBI:15377"/>
        <dbReference type="ChEBI" id="CHEBI:15378"/>
        <dbReference type="ChEBI" id="CHEBI:33019"/>
        <dbReference type="ChEBI" id="CHEBI:58285"/>
        <dbReference type="ChEBI" id="CHEBI:87133"/>
    </reaction>
</comment>
<feature type="site" description="Important for substrate specificity" evidence="9">
    <location>
        <position position="71"/>
    </location>
</feature>
<evidence type="ECO:0000256" key="9">
    <source>
        <dbReference type="HAMAP-Rule" id="MF_00528"/>
    </source>
</evidence>
<comment type="similarity">
    <text evidence="7 9">Belongs to the Maf family. YceF subfamily.</text>
</comment>
<name>A0A1N7MF19_9GAMM</name>
<dbReference type="InterPro" id="IPR003697">
    <property type="entry name" value="Maf-like"/>
</dbReference>
<comment type="function">
    <text evidence="6 9">Nucleoside triphosphate pyrophosphatase that hydrolyzes 7-methyl-GTP (m(7)GTP). May have a dual role in cell division arrest and in preventing the incorporation of modified nucleotides into cellular nucleic acids.</text>
</comment>
<evidence type="ECO:0000256" key="5">
    <source>
        <dbReference type="ARBA" id="ARBA00050213"/>
    </source>
</evidence>
<feature type="site" description="Important for substrate specificity" evidence="9">
    <location>
        <position position="13"/>
    </location>
</feature>
<comment type="caution">
    <text evidence="9">Lacks conserved residue(s) required for the propagation of feature annotation.</text>
</comment>